<dbReference type="PROSITE" id="PS51257">
    <property type="entry name" value="PROKAR_LIPOPROTEIN"/>
    <property type="match status" value="1"/>
</dbReference>
<reference evidence="2 3" key="1">
    <citation type="submission" date="2018-06" db="EMBL/GenBank/DDBJ databases">
        <authorList>
            <consortium name="Pathogen Informatics"/>
            <person name="Doyle S."/>
        </authorList>
    </citation>
    <scope>NUCLEOTIDE SEQUENCE [LARGE SCALE GENOMIC DNA]</scope>
    <source>
        <strain evidence="2 3">NCTC11967</strain>
    </source>
</reference>
<accession>A0AB38FUI2</accession>
<comment type="caution">
    <text evidence="2">The sequence shown here is derived from an EMBL/GenBank/DDBJ whole genome shotgun (WGS) entry which is preliminary data.</text>
</comment>
<evidence type="ECO:0000313" key="2">
    <source>
        <dbReference type="EMBL" id="SQA62988.1"/>
    </source>
</evidence>
<keyword evidence="1" id="KW-0732">Signal</keyword>
<evidence type="ECO:0000313" key="3">
    <source>
        <dbReference type="Proteomes" id="UP000251313"/>
    </source>
</evidence>
<organism evidence="2 3">
    <name type="scientific">Yokenella regensburgei</name>
    <dbReference type="NCBI Taxonomy" id="158877"/>
    <lineage>
        <taxon>Bacteria</taxon>
        <taxon>Pseudomonadati</taxon>
        <taxon>Pseudomonadota</taxon>
        <taxon>Gammaproteobacteria</taxon>
        <taxon>Enterobacterales</taxon>
        <taxon>Enterobacteriaceae</taxon>
        <taxon>Yokenella</taxon>
    </lineage>
</organism>
<proteinExistence type="predicted"/>
<protein>
    <recommendedName>
        <fullName evidence="4">Fimbrial protein</fullName>
    </recommendedName>
</protein>
<feature type="signal peptide" evidence="1">
    <location>
        <begin position="1"/>
        <end position="31"/>
    </location>
</feature>
<feature type="chain" id="PRO_5044304553" description="Fimbrial protein" evidence="1">
    <location>
        <begin position="32"/>
        <end position="275"/>
    </location>
</feature>
<name>A0AB38FUI2_9ENTR</name>
<gene>
    <name evidence="2" type="ORF">NCTC11967_02011</name>
</gene>
<sequence>MKFIMKKNMTALAMSVAMAAGTLGCMNTAQADPVSADFSNNIHVISVNTCDIDVSLPTGSRDFVANWTRTAASGSTMAVDAATLAEPPEILVAVNGGAGCKLDKLTLTTDLGAGVYLAPGGTRTFLKAVDGSSNGGYWRFTPTLAKATLYGDAAATSGATTSVDFIDPAGVKVQQSTTAKGNQNDRLDMEGAGVKGVLMTNNYFTNALASALVSGTANETQLIAEDTNTSYKAMKIGISAILGTDPESAAGTPSALTVAEGDSVDIPFTINISPS</sequence>
<dbReference type="EMBL" id="UAVL01000009">
    <property type="protein sequence ID" value="SQA62988.1"/>
    <property type="molecule type" value="Genomic_DNA"/>
</dbReference>
<dbReference type="AlphaFoldDB" id="A0AB38FUI2"/>
<dbReference type="Proteomes" id="UP000251313">
    <property type="component" value="Unassembled WGS sequence"/>
</dbReference>
<evidence type="ECO:0000256" key="1">
    <source>
        <dbReference type="SAM" id="SignalP"/>
    </source>
</evidence>
<dbReference type="RefSeq" id="WP_038253126.1">
    <property type="nucleotide sequence ID" value="NZ_UAVL01000009.1"/>
</dbReference>
<evidence type="ECO:0008006" key="4">
    <source>
        <dbReference type="Google" id="ProtNLM"/>
    </source>
</evidence>